<reference evidence="1" key="2">
    <citation type="journal article" date="2015" name="Fish Shellfish Immunol.">
        <title>Early steps in the European eel (Anguilla anguilla)-Vibrio vulnificus interaction in the gills: Role of the RtxA13 toxin.</title>
        <authorList>
            <person name="Callol A."/>
            <person name="Pajuelo D."/>
            <person name="Ebbesson L."/>
            <person name="Teles M."/>
            <person name="MacKenzie S."/>
            <person name="Amaro C."/>
        </authorList>
    </citation>
    <scope>NUCLEOTIDE SEQUENCE</scope>
</reference>
<proteinExistence type="predicted"/>
<protein>
    <submittedName>
        <fullName evidence="1">Uncharacterized protein</fullName>
    </submittedName>
</protein>
<name>A0A0E9TY91_ANGAN</name>
<dbReference type="AlphaFoldDB" id="A0A0E9TY91"/>
<organism evidence="1">
    <name type="scientific">Anguilla anguilla</name>
    <name type="common">European freshwater eel</name>
    <name type="synonym">Muraena anguilla</name>
    <dbReference type="NCBI Taxonomy" id="7936"/>
    <lineage>
        <taxon>Eukaryota</taxon>
        <taxon>Metazoa</taxon>
        <taxon>Chordata</taxon>
        <taxon>Craniata</taxon>
        <taxon>Vertebrata</taxon>
        <taxon>Euteleostomi</taxon>
        <taxon>Actinopterygii</taxon>
        <taxon>Neopterygii</taxon>
        <taxon>Teleostei</taxon>
        <taxon>Anguilliformes</taxon>
        <taxon>Anguillidae</taxon>
        <taxon>Anguilla</taxon>
    </lineage>
</organism>
<evidence type="ECO:0000313" key="1">
    <source>
        <dbReference type="EMBL" id="JAH58422.1"/>
    </source>
</evidence>
<reference evidence="1" key="1">
    <citation type="submission" date="2014-11" db="EMBL/GenBank/DDBJ databases">
        <authorList>
            <person name="Amaro Gonzalez C."/>
        </authorList>
    </citation>
    <scope>NUCLEOTIDE SEQUENCE</scope>
</reference>
<sequence>MCQIQPWYGCPNISMWRKFFSKILNDSIDTVRCDVIENVSHL</sequence>
<accession>A0A0E9TY91</accession>
<dbReference type="EMBL" id="GBXM01050155">
    <property type="protein sequence ID" value="JAH58422.1"/>
    <property type="molecule type" value="Transcribed_RNA"/>
</dbReference>